<sequence length="253" mass="29310">MMLFISCAKTMTARSRVKVPFVSVPHFEAEARDNAMDMAQFTAEDLGRLLHINSKLAAENCLRYRDFFSPDNAPLPALLAYTGIVFKRINPQDFTEEDFRYAQDHLFITSFLYGLLRPLDGIRGYRLEGDVRLPERGDVTMFDFWKPLLTDYFIAEIKRKGGVLFNLASGEMKDLFDWKRVCREVEVITPEFYTRKNGRLATVVVYAKMCRGEMTRFILKNRIERAEDLKAFEWEGFAFDEAESGSGRLVFVN</sequence>
<dbReference type="Pfam" id="PF03883">
    <property type="entry name" value="H2O2_YaaD"/>
    <property type="match status" value="1"/>
</dbReference>
<comment type="similarity">
    <text evidence="1">Belongs to the UPF0246 family.</text>
</comment>
<reference evidence="2 3" key="1">
    <citation type="submission" date="2020-08" db="EMBL/GenBank/DDBJ databases">
        <title>A Genomic Blueprint of the Chicken Gut Microbiome.</title>
        <authorList>
            <person name="Gilroy R."/>
            <person name="Ravi A."/>
            <person name="Getino M."/>
            <person name="Pursley I."/>
            <person name="Horton D.L."/>
            <person name="Alikhan N.-F."/>
            <person name="Baker D."/>
            <person name="Gharbi K."/>
            <person name="Hall N."/>
            <person name="Watson M."/>
            <person name="Adriaenssens E.M."/>
            <person name="Foster-Nyarko E."/>
            <person name="Jarju S."/>
            <person name="Secka A."/>
            <person name="Antonio M."/>
            <person name="Oren A."/>
            <person name="Chaudhuri R."/>
            <person name="La Ragione R.M."/>
            <person name="Hildebrand F."/>
            <person name="Pallen M.J."/>
        </authorList>
    </citation>
    <scope>NUCLEOTIDE SEQUENCE [LARGE SCALE GENOMIC DNA]</scope>
    <source>
        <strain evidence="2 3">Sa1YUN3</strain>
    </source>
</reference>
<evidence type="ECO:0000313" key="2">
    <source>
        <dbReference type="EMBL" id="MBD8001780.1"/>
    </source>
</evidence>
<keyword evidence="3" id="KW-1185">Reference proteome</keyword>
<dbReference type="RefSeq" id="WP_178255605.1">
    <property type="nucleotide sequence ID" value="NZ_JACSPQ010000002.1"/>
</dbReference>
<dbReference type="Proteomes" id="UP000616346">
    <property type="component" value="Unassembled WGS sequence"/>
</dbReference>
<dbReference type="InterPro" id="IPR005583">
    <property type="entry name" value="YaaA"/>
</dbReference>
<comment type="caution">
    <text evidence="2">The sequence shown here is derived from an EMBL/GenBank/DDBJ whole genome shotgun (WGS) entry which is preliminary data.</text>
</comment>
<protein>
    <recommendedName>
        <fullName evidence="1">UPF0246 protein H9626_06035</fullName>
    </recommendedName>
</protein>
<organism evidence="2 3">
    <name type="scientific">Phocaeicola faecium</name>
    <dbReference type="NCBI Taxonomy" id="2762213"/>
    <lineage>
        <taxon>Bacteria</taxon>
        <taxon>Pseudomonadati</taxon>
        <taxon>Bacteroidota</taxon>
        <taxon>Bacteroidia</taxon>
        <taxon>Bacteroidales</taxon>
        <taxon>Bacteroidaceae</taxon>
        <taxon>Phocaeicola</taxon>
    </lineage>
</organism>
<dbReference type="NCBIfam" id="NF002547">
    <property type="entry name" value="PRK02101.2-5"/>
    <property type="match status" value="1"/>
</dbReference>
<dbReference type="PANTHER" id="PTHR30283:SF4">
    <property type="entry name" value="PEROXIDE STRESS RESISTANCE PROTEIN YAAA"/>
    <property type="match status" value="1"/>
</dbReference>
<evidence type="ECO:0000313" key="3">
    <source>
        <dbReference type="Proteomes" id="UP000616346"/>
    </source>
</evidence>
<dbReference type="HAMAP" id="MF_00652">
    <property type="entry name" value="UPF0246"/>
    <property type="match status" value="1"/>
</dbReference>
<evidence type="ECO:0000256" key="1">
    <source>
        <dbReference type="HAMAP-Rule" id="MF_00652"/>
    </source>
</evidence>
<gene>
    <name evidence="2" type="primary">yaaA</name>
    <name evidence="2" type="ORF">H9626_06035</name>
</gene>
<dbReference type="EMBL" id="JACSPQ010000002">
    <property type="protein sequence ID" value="MBD8001780.1"/>
    <property type="molecule type" value="Genomic_DNA"/>
</dbReference>
<proteinExistence type="inferred from homology"/>
<name>A0ABR8VAH1_9BACT</name>
<dbReference type="PANTHER" id="PTHR30283">
    <property type="entry name" value="PEROXIDE STRESS RESPONSE PROTEIN YAAA"/>
    <property type="match status" value="1"/>
</dbReference>
<accession>A0ABR8VAH1</accession>